<comment type="caution">
    <text evidence="1">The sequence shown here is derived from an EMBL/GenBank/DDBJ whole genome shotgun (WGS) entry which is preliminary data.</text>
</comment>
<dbReference type="Proteomes" id="UP000465712">
    <property type="component" value="Unassembled WGS sequence"/>
</dbReference>
<organism evidence="1 2">
    <name type="scientific">Photobacterium halotolerans</name>
    <dbReference type="NCBI Taxonomy" id="265726"/>
    <lineage>
        <taxon>Bacteria</taxon>
        <taxon>Pseudomonadati</taxon>
        <taxon>Pseudomonadota</taxon>
        <taxon>Gammaproteobacteria</taxon>
        <taxon>Vibrionales</taxon>
        <taxon>Vibrionaceae</taxon>
        <taxon>Photobacterium</taxon>
    </lineage>
</organism>
<reference evidence="1 2" key="1">
    <citation type="submission" date="2017-05" db="EMBL/GenBank/DDBJ databases">
        <title>High clonality and local adaptation shapes Vibrionaceae linages within an endangered oasis.</title>
        <authorList>
            <person name="Vazquez-Rosas-Landa M."/>
        </authorList>
    </citation>
    <scope>NUCLEOTIDE SEQUENCE [LARGE SCALE GENOMIC DNA]</scope>
    <source>
        <strain evidence="1 2">P46_P4S1P180</strain>
    </source>
</reference>
<sequence>MTTSTSPKKCAANPTGAAVRFPSSQLYVWLKHDIRASLALAAEYRRAGEREVSFQFLNDANLVRAELNQRMGWA</sequence>
<protein>
    <submittedName>
        <fullName evidence="1">Uncharacterized protein</fullName>
    </submittedName>
</protein>
<accession>A0A7X5AS81</accession>
<evidence type="ECO:0000313" key="1">
    <source>
        <dbReference type="EMBL" id="NAW64532.1"/>
    </source>
</evidence>
<proteinExistence type="predicted"/>
<evidence type="ECO:0000313" key="2">
    <source>
        <dbReference type="Proteomes" id="UP000465712"/>
    </source>
</evidence>
<dbReference type="RefSeq" id="WP_161443287.1">
    <property type="nucleotide sequence ID" value="NZ_WXWW01000078.1"/>
</dbReference>
<gene>
    <name evidence="1" type="ORF">CAG72_04810</name>
</gene>
<name>A0A7X5AS81_9GAMM</name>
<dbReference type="AlphaFoldDB" id="A0A7X5AS81"/>
<dbReference type="EMBL" id="WXWW01000078">
    <property type="protein sequence ID" value="NAW64532.1"/>
    <property type="molecule type" value="Genomic_DNA"/>
</dbReference>